<proteinExistence type="predicted"/>
<evidence type="ECO:0000313" key="1">
    <source>
        <dbReference type="EMBL" id="GIQ64713.1"/>
    </source>
</evidence>
<dbReference type="EMBL" id="BOVJ01000104">
    <property type="protein sequence ID" value="GIQ64713.1"/>
    <property type="molecule type" value="Genomic_DNA"/>
</dbReference>
<dbReference type="Proteomes" id="UP000680304">
    <property type="component" value="Unassembled WGS sequence"/>
</dbReference>
<evidence type="ECO:0008006" key="3">
    <source>
        <dbReference type="Google" id="ProtNLM"/>
    </source>
</evidence>
<dbReference type="Pfam" id="PF14022">
    <property type="entry name" value="DUF4238"/>
    <property type="match status" value="1"/>
</dbReference>
<accession>A0ABQ4N9U2</accession>
<protein>
    <recommendedName>
        <fullName evidence="3">DUF4238 domain-containing protein</fullName>
    </recommendedName>
</protein>
<gene>
    <name evidence="1" type="ORF">PACILC2_32810</name>
</gene>
<reference evidence="1 2" key="1">
    <citation type="submission" date="2021-04" db="EMBL/GenBank/DDBJ databases">
        <title>Draft genome sequence of Paenibacillus cisolokensis, LC2-13A.</title>
        <authorList>
            <person name="Uke A."/>
            <person name="Chhe C."/>
            <person name="Baramee S."/>
            <person name="Kosugi A."/>
        </authorList>
    </citation>
    <scope>NUCLEOTIDE SEQUENCE [LARGE SCALE GENOMIC DNA]</scope>
    <source>
        <strain evidence="1 2">LC2-13A</strain>
    </source>
</reference>
<organism evidence="1 2">
    <name type="scientific">Paenibacillus cisolokensis</name>
    <dbReference type="NCBI Taxonomy" id="1658519"/>
    <lineage>
        <taxon>Bacteria</taxon>
        <taxon>Bacillati</taxon>
        <taxon>Bacillota</taxon>
        <taxon>Bacilli</taxon>
        <taxon>Bacillales</taxon>
        <taxon>Paenibacillaceae</taxon>
        <taxon>Paenibacillus</taxon>
    </lineage>
</organism>
<evidence type="ECO:0000313" key="2">
    <source>
        <dbReference type="Proteomes" id="UP000680304"/>
    </source>
</evidence>
<name>A0ABQ4N9U2_9BACL</name>
<keyword evidence="2" id="KW-1185">Reference proteome</keyword>
<comment type="caution">
    <text evidence="1">The sequence shown here is derived from an EMBL/GenBank/DDBJ whole genome shotgun (WGS) entry which is preliminary data.</text>
</comment>
<sequence length="256" mass="30021">MEKFFAEIEGEYPKKINKIIATYHMAHPDKVYSMPAFSLEDKMEITGLITLQILRTKEFRAGLVELHEKFTKSLLDRFIQEDESEFDPDSYELKIKNEFYSVLQAQQLANPEFLDSMTQTLMNHIWVVFVNLTDLPIYTSDTPIVKHANKDDKFISYGGYASEGIEIHYPLNSKFVLTLMDRRYFKDMEALENCFLPLDNVENIKYLNGLQISHAYRQVFCAEDKFDMAFDYCKQYPDACEEAKNRVSVHAFGRKY</sequence>
<dbReference type="InterPro" id="IPR025332">
    <property type="entry name" value="DUF4238"/>
</dbReference>